<keyword evidence="3" id="KW-0272">Extracellular matrix</keyword>
<keyword evidence="8" id="KW-0325">Glycoprotein</keyword>
<dbReference type="GO" id="GO:0009887">
    <property type="term" value="P:animal organ morphogenesis"/>
    <property type="evidence" value="ECO:0007669"/>
    <property type="project" value="TreeGrafter"/>
</dbReference>
<name>A0A3B4ZA53_9TELE</name>
<dbReference type="SMART" id="SM00180">
    <property type="entry name" value="EGF_Lam"/>
    <property type="match status" value="5"/>
</dbReference>
<dbReference type="InterPro" id="IPR056863">
    <property type="entry name" value="LMN_ATRN_NET-like_EGF"/>
</dbReference>
<dbReference type="GO" id="GO:0034446">
    <property type="term" value="P:substrate adhesion-dependent cell spreading"/>
    <property type="evidence" value="ECO:0007669"/>
    <property type="project" value="TreeGrafter"/>
</dbReference>
<dbReference type="FunFam" id="2.10.25.10:FF:000083">
    <property type="entry name" value="Laminin subunit alpha"/>
    <property type="match status" value="1"/>
</dbReference>
<feature type="disulfide bond" evidence="10">
    <location>
        <begin position="195"/>
        <end position="204"/>
    </location>
</feature>
<keyword evidence="4" id="KW-0732">Signal</keyword>
<dbReference type="GeneTree" id="ENSGT00940000165244"/>
<keyword evidence="7 10" id="KW-1015">Disulfide bond</keyword>
<feature type="disulfide bond" evidence="10">
    <location>
        <begin position="359"/>
        <end position="368"/>
    </location>
</feature>
<dbReference type="GO" id="GO:0009888">
    <property type="term" value="P:tissue development"/>
    <property type="evidence" value="ECO:0007669"/>
    <property type="project" value="TreeGrafter"/>
</dbReference>
<dbReference type="InterPro" id="IPR008211">
    <property type="entry name" value="Laminin_N"/>
</dbReference>
<dbReference type="AlphaFoldDB" id="A0A3B4ZA53"/>
<keyword evidence="5" id="KW-0677">Repeat</keyword>
<dbReference type="PANTHER" id="PTHR10574">
    <property type="entry name" value="NETRIN/LAMININ-RELATED"/>
    <property type="match status" value="1"/>
</dbReference>
<dbReference type="GO" id="GO:0043256">
    <property type="term" value="C:laminin complex"/>
    <property type="evidence" value="ECO:0007669"/>
    <property type="project" value="TreeGrafter"/>
</dbReference>
<proteinExistence type="predicted"/>
<dbReference type="Pfam" id="PF00055">
    <property type="entry name" value="Laminin_N"/>
    <property type="match status" value="1"/>
</dbReference>
<dbReference type="SMART" id="SM00136">
    <property type="entry name" value="LamNT"/>
    <property type="match status" value="1"/>
</dbReference>
<feature type="domain" description="Laminin EGF-like" evidence="11">
    <location>
        <begin position="293"/>
        <end position="337"/>
    </location>
</feature>
<comment type="caution">
    <text evidence="10">Lacks conserved residue(s) required for the propagation of feature annotation.</text>
</comment>
<feature type="domain" description="Laminin EGF-like" evidence="11">
    <location>
        <begin position="338"/>
        <end position="383"/>
    </location>
</feature>
<dbReference type="Gene3D" id="2.60.120.260">
    <property type="entry name" value="Galactose-binding domain-like"/>
    <property type="match status" value="1"/>
</dbReference>
<evidence type="ECO:0000256" key="10">
    <source>
        <dbReference type="PROSITE-ProRule" id="PRU00460"/>
    </source>
</evidence>
<evidence type="ECO:0000256" key="5">
    <source>
        <dbReference type="ARBA" id="ARBA00022737"/>
    </source>
</evidence>
<evidence type="ECO:0000256" key="3">
    <source>
        <dbReference type="ARBA" id="ARBA00022530"/>
    </source>
</evidence>
<feature type="disulfide bond" evidence="10">
    <location>
        <begin position="295"/>
        <end position="312"/>
    </location>
</feature>
<dbReference type="SUPFAM" id="SSF57196">
    <property type="entry name" value="EGF/Laminin"/>
    <property type="match status" value="4"/>
</dbReference>
<evidence type="ECO:0000259" key="12">
    <source>
        <dbReference type="PROSITE" id="PS51117"/>
    </source>
</evidence>
<dbReference type="GO" id="GO:0070831">
    <property type="term" value="P:basement membrane assembly"/>
    <property type="evidence" value="ECO:0007669"/>
    <property type="project" value="TreeGrafter"/>
</dbReference>
<dbReference type="PROSITE" id="PS01248">
    <property type="entry name" value="EGF_LAM_1"/>
    <property type="match status" value="1"/>
</dbReference>
<dbReference type="PROSITE" id="PS51117">
    <property type="entry name" value="LAMININ_NTER"/>
    <property type="match status" value="1"/>
</dbReference>
<evidence type="ECO:0000256" key="8">
    <source>
        <dbReference type="ARBA" id="ARBA00023180"/>
    </source>
</evidence>
<evidence type="ECO:0000256" key="6">
    <source>
        <dbReference type="ARBA" id="ARBA00022869"/>
    </source>
</evidence>
<evidence type="ECO:0000256" key="1">
    <source>
        <dbReference type="ARBA" id="ARBA00004302"/>
    </source>
</evidence>
<dbReference type="Ensembl" id="ENSSPAT00000003452.1">
    <property type="protein sequence ID" value="ENSSPAP00000003394.1"/>
    <property type="gene ID" value="ENSSPAG00000002600.1"/>
</dbReference>
<feature type="disulfide bond" evidence="10">
    <location>
        <begin position="314"/>
        <end position="323"/>
    </location>
</feature>
<feature type="domain" description="Laminin N-terminal" evidence="12">
    <location>
        <begin position="1"/>
        <end position="176"/>
    </location>
</feature>
<feature type="disulfide bond" evidence="10">
    <location>
        <begin position="340"/>
        <end position="357"/>
    </location>
</feature>
<feature type="disulfide bond" evidence="10">
    <location>
        <begin position="338"/>
        <end position="350"/>
    </location>
</feature>
<dbReference type="PROSITE" id="PS50027">
    <property type="entry name" value="EGF_LAM_2"/>
    <property type="match status" value="4"/>
</dbReference>
<evidence type="ECO:0000256" key="9">
    <source>
        <dbReference type="ARBA" id="ARBA00023292"/>
    </source>
</evidence>
<dbReference type="InterPro" id="IPR050440">
    <property type="entry name" value="Laminin/Netrin_ECM"/>
</dbReference>
<feature type="domain" description="Laminin EGF-like" evidence="11">
    <location>
        <begin position="177"/>
        <end position="229"/>
    </location>
</feature>
<feature type="disulfide bond" evidence="10">
    <location>
        <begin position="260"/>
        <end position="269"/>
    </location>
</feature>
<dbReference type="GO" id="GO:0007411">
    <property type="term" value="P:axon guidance"/>
    <property type="evidence" value="ECO:0007669"/>
    <property type="project" value="TreeGrafter"/>
</dbReference>
<dbReference type="GO" id="GO:0016477">
    <property type="term" value="P:cell migration"/>
    <property type="evidence" value="ECO:0007669"/>
    <property type="project" value="TreeGrafter"/>
</dbReference>
<evidence type="ECO:0000256" key="2">
    <source>
        <dbReference type="ARBA" id="ARBA00022525"/>
    </source>
</evidence>
<dbReference type="STRING" id="144197.ENSSPAP00000003394"/>
<dbReference type="Pfam" id="PF00053">
    <property type="entry name" value="EGF_laminin"/>
    <property type="match status" value="4"/>
</dbReference>
<comment type="subcellular location">
    <subcellularLocation>
        <location evidence="1">Secreted</location>
        <location evidence="1">Extracellular space</location>
        <location evidence="1">Extracellular matrix</location>
        <location evidence="1">Basement membrane</location>
    </subcellularLocation>
</comment>
<dbReference type="PANTHER" id="PTHR10574:SF279">
    <property type="entry name" value="LAMININ SUBUNIT BETA 4"/>
    <property type="match status" value="1"/>
</dbReference>
<accession>A0A3B4ZA53</accession>
<keyword evidence="9 10" id="KW-0424">Laminin EGF-like domain</keyword>
<dbReference type="PRINTS" id="PR00011">
    <property type="entry name" value="EGFLAMININ"/>
</dbReference>
<feature type="domain" description="Laminin EGF-like" evidence="11">
    <location>
        <begin position="230"/>
        <end position="292"/>
    </location>
</feature>
<evidence type="ECO:0000313" key="13">
    <source>
        <dbReference type="Ensembl" id="ENSSPAP00000003394.1"/>
    </source>
</evidence>
<evidence type="ECO:0000259" key="11">
    <source>
        <dbReference type="PROSITE" id="PS50027"/>
    </source>
</evidence>
<sequence>MSSTRRYLCDCLPCCLSAGVHQVSIQLDLETVFQFSHLVRAALMSGSPQSFRPAAMLIERSKDFGRSWKVFRYFAEDCSLHFPSVSAGPADSIDDVVCDSRYSGSEPSTDGEVPVHMTVQIHTMKTGRPAYLITLTNIRLNFTRLFTLGDTLLTRRRRNPQDKYYYSLYNMVVRGSCFCNGHAGRCTPVHGRCVCQHNTAGENCERCQDFHHDSPWRPGGENTADICRRCNCHGHSDSCHFDAARYRATSGVSGGVCDGCLHDRTGPQCEQCRPFLYQDPQRAKDDPHACIPCSCNVIGSLGPYCSKVGGLCECKPNVIGRCCDTCAPLICFVLLPACECDPRGSVSELCDQVRGQCACRAEVAGRRCDRCQTGYWGFPQCRACQCNGLSEDCDAESGECRSCREHSAGPNCDRFYMNIH</sequence>
<keyword evidence="6" id="KW-0084">Basement membrane</keyword>
<dbReference type="Pfam" id="PF24973">
    <property type="entry name" value="EGF_LMN_ATRN"/>
    <property type="match status" value="1"/>
</dbReference>
<organism evidence="13">
    <name type="scientific">Stegastes partitus</name>
    <name type="common">bicolor damselfish</name>
    <dbReference type="NCBI Taxonomy" id="144197"/>
    <lineage>
        <taxon>Eukaryota</taxon>
        <taxon>Metazoa</taxon>
        <taxon>Chordata</taxon>
        <taxon>Craniata</taxon>
        <taxon>Vertebrata</taxon>
        <taxon>Euteleostomi</taxon>
        <taxon>Actinopterygii</taxon>
        <taxon>Neopterygii</taxon>
        <taxon>Teleostei</taxon>
        <taxon>Neoteleostei</taxon>
        <taxon>Acanthomorphata</taxon>
        <taxon>Ovalentaria</taxon>
        <taxon>Pomacentridae</taxon>
        <taxon>Stegastes</taxon>
    </lineage>
</organism>
<dbReference type="InterPro" id="IPR002049">
    <property type="entry name" value="LE_dom"/>
</dbReference>
<protein>
    <submittedName>
        <fullName evidence="13">Uncharacterized protein</fullName>
    </submittedName>
</protein>
<reference evidence="13" key="1">
    <citation type="submission" date="2023-09" db="UniProtKB">
        <authorList>
            <consortium name="Ensembl"/>
        </authorList>
    </citation>
    <scope>IDENTIFICATION</scope>
</reference>
<keyword evidence="2" id="KW-0964">Secreted</keyword>
<evidence type="ECO:0000256" key="7">
    <source>
        <dbReference type="ARBA" id="ARBA00023157"/>
    </source>
</evidence>
<evidence type="ECO:0000256" key="4">
    <source>
        <dbReference type="ARBA" id="ARBA00022729"/>
    </source>
</evidence>
<feature type="disulfide bond" evidence="10">
    <location>
        <begin position="293"/>
        <end position="305"/>
    </location>
</feature>
<dbReference type="Gene3D" id="2.10.25.10">
    <property type="entry name" value="Laminin"/>
    <property type="match status" value="3"/>
</dbReference>
<dbReference type="CDD" id="cd00055">
    <property type="entry name" value="EGF_Lam"/>
    <property type="match status" value="3"/>
</dbReference>